<dbReference type="Gene3D" id="3.30.450.20">
    <property type="entry name" value="PAS domain"/>
    <property type="match status" value="1"/>
</dbReference>
<gene>
    <name evidence="2" type="ORF">H7B90_10375</name>
</gene>
<dbReference type="EMBL" id="JACJVR010000039">
    <property type="protein sequence ID" value="MBB6691802.1"/>
    <property type="molecule type" value="Genomic_DNA"/>
</dbReference>
<keyword evidence="3" id="KW-1185">Reference proteome</keyword>
<dbReference type="InterPro" id="IPR001633">
    <property type="entry name" value="EAL_dom"/>
</dbReference>
<dbReference type="InterPro" id="IPR050706">
    <property type="entry name" value="Cyclic-di-GMP_PDE-like"/>
</dbReference>
<evidence type="ECO:0000259" key="1">
    <source>
        <dbReference type="PROSITE" id="PS50883"/>
    </source>
</evidence>
<dbReference type="PANTHER" id="PTHR33121">
    <property type="entry name" value="CYCLIC DI-GMP PHOSPHODIESTERASE PDEF"/>
    <property type="match status" value="1"/>
</dbReference>
<dbReference type="RefSeq" id="WP_185135797.1">
    <property type="nucleotide sequence ID" value="NZ_JACJVR010000039.1"/>
</dbReference>
<name>A0A841TXP8_9BACL</name>
<dbReference type="InterPro" id="IPR035919">
    <property type="entry name" value="EAL_sf"/>
</dbReference>
<dbReference type="InterPro" id="IPR029151">
    <property type="entry name" value="Sensor-like_sf"/>
</dbReference>
<dbReference type="PROSITE" id="PS50883">
    <property type="entry name" value="EAL"/>
    <property type="match status" value="1"/>
</dbReference>
<dbReference type="PANTHER" id="PTHR33121:SF82">
    <property type="entry name" value="SIGNAL TRANSDUCTION PROTEIN CONTAINING A EAL DOMAIN"/>
    <property type="match status" value="1"/>
</dbReference>
<evidence type="ECO:0000313" key="3">
    <source>
        <dbReference type="Proteomes" id="UP000553776"/>
    </source>
</evidence>
<dbReference type="SMART" id="SM00052">
    <property type="entry name" value="EAL"/>
    <property type="match status" value="1"/>
</dbReference>
<dbReference type="Pfam" id="PF10388">
    <property type="entry name" value="YkuI_C"/>
    <property type="match status" value="1"/>
</dbReference>
<dbReference type="AlphaFoldDB" id="A0A841TXP8"/>
<sequence>MKNDLTELQALPSLHPDERLAAFYQPILALDTRRIVGYEVLGRRREGSSVRSLGPFFADPRVPAEEQLRVDRLLREKALAKTSAMADPPGLFLNLKPSWIYRHHKETGELHTLRLLNRYGLDPSRICIEITEEEFRGPTAELSEVIDVYRAQGCRIAIDDVGSGFSNFDRIAQLQPNLLKVDIHLMKRSASHSGYLGVLRSFSTLAEQIGASLLVEGVETREDLLRAIQIGARYVQGYLFAPAEPEFRPEDDFSPLIEEALAEHRRRLEAAERHWRERSRRLVESTKASGIEDKLRAAAAGERSLGEAAGMAAAGGAAADNSGERDPAGLAGLAERADGILAGWLPSLDAECRRVFLCRENGIQLSSNHVRDADGGWRTEKEYRGSDWSWRPYFIPHLLRADRAESQISPKYKDLDSHAWIRTVSIPVGSELVLFLDIVDNEG</sequence>
<proteinExistence type="predicted"/>
<dbReference type="GO" id="GO:0071111">
    <property type="term" value="F:cyclic-guanylate-specific phosphodiesterase activity"/>
    <property type="evidence" value="ECO:0007669"/>
    <property type="project" value="InterPro"/>
</dbReference>
<feature type="domain" description="EAL" evidence="1">
    <location>
        <begin position="1"/>
        <end position="257"/>
    </location>
</feature>
<organism evidence="2 3">
    <name type="scientific">Cohnella xylanilytica</name>
    <dbReference type="NCBI Taxonomy" id="557555"/>
    <lineage>
        <taxon>Bacteria</taxon>
        <taxon>Bacillati</taxon>
        <taxon>Bacillota</taxon>
        <taxon>Bacilli</taxon>
        <taxon>Bacillales</taxon>
        <taxon>Paenibacillaceae</taxon>
        <taxon>Cohnella</taxon>
    </lineage>
</organism>
<dbReference type="CDD" id="cd01948">
    <property type="entry name" value="EAL"/>
    <property type="match status" value="1"/>
</dbReference>
<dbReference type="SUPFAM" id="SSF103190">
    <property type="entry name" value="Sensory domain-like"/>
    <property type="match status" value="1"/>
</dbReference>
<comment type="caution">
    <text evidence="2">The sequence shown here is derived from an EMBL/GenBank/DDBJ whole genome shotgun (WGS) entry which is preliminary data.</text>
</comment>
<dbReference type="Pfam" id="PF00563">
    <property type="entry name" value="EAL"/>
    <property type="match status" value="1"/>
</dbReference>
<dbReference type="Gene3D" id="3.20.20.450">
    <property type="entry name" value="EAL domain"/>
    <property type="match status" value="1"/>
</dbReference>
<protein>
    <submittedName>
        <fullName evidence="2">EAL domain-containing protein</fullName>
    </submittedName>
</protein>
<evidence type="ECO:0000313" key="2">
    <source>
        <dbReference type="EMBL" id="MBB6691802.1"/>
    </source>
</evidence>
<accession>A0A841TXP8</accession>
<dbReference type="Proteomes" id="UP000553776">
    <property type="component" value="Unassembled WGS sequence"/>
</dbReference>
<reference evidence="2 3" key="1">
    <citation type="submission" date="2020-08" db="EMBL/GenBank/DDBJ databases">
        <title>Cohnella phylogeny.</title>
        <authorList>
            <person name="Dunlap C."/>
        </authorList>
    </citation>
    <scope>NUCLEOTIDE SEQUENCE [LARGE SCALE GENOMIC DNA]</scope>
    <source>
        <strain evidence="2 3">DSM 25239</strain>
    </source>
</reference>
<dbReference type="InterPro" id="IPR018842">
    <property type="entry name" value="YkuI_C"/>
</dbReference>
<dbReference type="SUPFAM" id="SSF141868">
    <property type="entry name" value="EAL domain-like"/>
    <property type="match status" value="1"/>
</dbReference>